<feature type="region of interest" description="Disordered" evidence="1">
    <location>
        <begin position="62"/>
        <end position="81"/>
    </location>
</feature>
<dbReference type="EMBL" id="CAUJNA010003429">
    <property type="protein sequence ID" value="CAJ1401753.1"/>
    <property type="molecule type" value="Genomic_DNA"/>
</dbReference>
<gene>
    <name evidence="2" type="ORF">EVOR1521_LOCUS24842</name>
</gene>
<feature type="compositionally biased region" description="Low complexity" evidence="1">
    <location>
        <begin position="269"/>
        <end position="286"/>
    </location>
</feature>
<keyword evidence="3" id="KW-1185">Reference proteome</keyword>
<sequence length="299" mass="31680">MAPQASDSAIEYLLKLQAKPRRRQVCCAGWPSAWPSREALTCCEPEKCACPEVVNCSELDASFSSQGSEPSPGPSPRGRPRQLVQEARIEVPRATPRIAATGARSHTPPPIRVSVVHSPVSRAQTQTMPMAVQRISVVQRSITPPSKAVHPMAKPPAVQPLAIAELSATRSHRQLPQAPDLSSPASSARSAPVLGESVSAVPVLRWSSAAALTGSQRGQVLTARSAGATGATCTPATTPRSSQVTMTPRTLTSTSYQPPLRPVVDSRRSQSWQPAAPAPSPVAMHSARYRRPPMAQVVA</sequence>
<organism evidence="2 3">
    <name type="scientific">Effrenium voratum</name>
    <dbReference type="NCBI Taxonomy" id="2562239"/>
    <lineage>
        <taxon>Eukaryota</taxon>
        <taxon>Sar</taxon>
        <taxon>Alveolata</taxon>
        <taxon>Dinophyceae</taxon>
        <taxon>Suessiales</taxon>
        <taxon>Symbiodiniaceae</taxon>
        <taxon>Effrenium</taxon>
    </lineage>
</organism>
<accession>A0AA36NGY0</accession>
<reference evidence="2" key="1">
    <citation type="submission" date="2023-08" db="EMBL/GenBank/DDBJ databases">
        <authorList>
            <person name="Chen Y."/>
            <person name="Shah S."/>
            <person name="Dougan E. K."/>
            <person name="Thang M."/>
            <person name="Chan C."/>
        </authorList>
    </citation>
    <scope>NUCLEOTIDE SEQUENCE</scope>
</reference>
<feature type="region of interest" description="Disordered" evidence="1">
    <location>
        <begin position="229"/>
        <end position="299"/>
    </location>
</feature>
<name>A0AA36NGY0_9DINO</name>
<evidence type="ECO:0000256" key="1">
    <source>
        <dbReference type="SAM" id="MobiDB-lite"/>
    </source>
</evidence>
<feature type="region of interest" description="Disordered" evidence="1">
    <location>
        <begin position="170"/>
        <end position="189"/>
    </location>
</feature>
<dbReference type="AlphaFoldDB" id="A0AA36NGY0"/>
<evidence type="ECO:0000313" key="3">
    <source>
        <dbReference type="Proteomes" id="UP001178507"/>
    </source>
</evidence>
<comment type="caution">
    <text evidence="2">The sequence shown here is derived from an EMBL/GenBank/DDBJ whole genome shotgun (WGS) entry which is preliminary data.</text>
</comment>
<feature type="compositionally biased region" description="Low complexity" evidence="1">
    <location>
        <begin position="176"/>
        <end position="189"/>
    </location>
</feature>
<protein>
    <submittedName>
        <fullName evidence="2">Uncharacterized protein</fullName>
    </submittedName>
</protein>
<feature type="compositionally biased region" description="Low complexity" evidence="1">
    <location>
        <begin position="229"/>
        <end position="239"/>
    </location>
</feature>
<feature type="compositionally biased region" description="Polar residues" evidence="1">
    <location>
        <begin position="240"/>
        <end position="257"/>
    </location>
</feature>
<proteinExistence type="predicted"/>
<evidence type="ECO:0000313" key="2">
    <source>
        <dbReference type="EMBL" id="CAJ1401753.1"/>
    </source>
</evidence>
<dbReference type="Proteomes" id="UP001178507">
    <property type="component" value="Unassembled WGS sequence"/>
</dbReference>